<evidence type="ECO:0000256" key="7">
    <source>
        <dbReference type="ARBA" id="ARBA00023014"/>
    </source>
</evidence>
<evidence type="ECO:0000313" key="11">
    <source>
        <dbReference type="Proteomes" id="UP001225906"/>
    </source>
</evidence>
<evidence type="ECO:0000256" key="1">
    <source>
        <dbReference type="ARBA" id="ARBA00010790"/>
    </source>
</evidence>
<dbReference type="PANTHER" id="PTHR46056">
    <property type="entry name" value="LONG-CHAIN-ALCOHOL OXIDASE"/>
    <property type="match status" value="1"/>
</dbReference>
<evidence type="ECO:0000256" key="6">
    <source>
        <dbReference type="ARBA" id="ARBA00023004"/>
    </source>
</evidence>
<dbReference type="Gene3D" id="3.50.50.60">
    <property type="entry name" value="FAD/NAD(P)-binding domain"/>
    <property type="match status" value="2"/>
</dbReference>
<reference evidence="11" key="1">
    <citation type="journal article" date="2019" name="Int. J. Syst. Evol. Microbiol.">
        <title>The Global Catalogue of Microorganisms (GCM) 10K type strain sequencing project: providing services to taxonomists for standard genome sequencing and annotation.</title>
        <authorList>
            <consortium name="The Broad Institute Genomics Platform"/>
            <consortium name="The Broad Institute Genome Sequencing Center for Infectious Disease"/>
            <person name="Wu L."/>
            <person name="Ma J."/>
        </authorList>
    </citation>
    <scope>NUCLEOTIDE SEQUENCE [LARGE SCALE GENOMIC DNA]</scope>
    <source>
        <strain evidence="11">VKM B-3159</strain>
    </source>
</reference>
<dbReference type="SUPFAM" id="SSF54373">
    <property type="entry name" value="FAD-linked reductases, C-terminal domain"/>
    <property type="match status" value="1"/>
</dbReference>
<organism evidence="10 11">
    <name type="scientific">Methylophilus aquaticus</name>
    <dbReference type="NCBI Taxonomy" id="1971610"/>
    <lineage>
        <taxon>Bacteria</taxon>
        <taxon>Pseudomonadati</taxon>
        <taxon>Pseudomonadota</taxon>
        <taxon>Betaproteobacteria</taxon>
        <taxon>Nitrosomonadales</taxon>
        <taxon>Methylophilaceae</taxon>
        <taxon>Methylophilus</taxon>
    </lineage>
</organism>
<feature type="domain" description="Glucose-methanol-choline oxidoreductase N-terminal" evidence="8">
    <location>
        <begin position="101"/>
        <end position="324"/>
    </location>
</feature>
<keyword evidence="5" id="KW-0560">Oxidoreductase</keyword>
<comment type="similarity">
    <text evidence="1">Belongs to the GMC oxidoreductase family.</text>
</comment>
<name>A0ABT9JT38_9PROT</name>
<keyword evidence="7" id="KW-0411">Iron-sulfur</keyword>
<evidence type="ECO:0000259" key="9">
    <source>
        <dbReference type="Pfam" id="PF05199"/>
    </source>
</evidence>
<dbReference type="Pfam" id="PF13450">
    <property type="entry name" value="NAD_binding_8"/>
    <property type="match status" value="1"/>
</dbReference>
<dbReference type="InterPro" id="IPR007867">
    <property type="entry name" value="GMC_OxRtase_C"/>
</dbReference>
<sequence>MKRYDAVIIGAGAGGGASAYALTQQGLRVLILEAGPSYAPDKDYLAGTSRWQKPFPQKAGSQGRYTYVLDQPLSKQWAHLRSWNHMTGYLNPEAKRVAFAYHHVRGVGGSSLHFTGEAHRMNPKSMQMWSQHGVAADWPVSYDMLEPYYVQAENIVGVAGPENDGIHPRSAPYPYSPHATGYTTHLLRKGFAAKGMRLVENPLAVLPQPRAQRLNCNYCNCCLKGCPRKDKGSIDVTYLQLAKASGLCEIRTECVVTRIITDGANDLVSGVEYYSAGKKQFIKTPLLILAAGAVESPRLLLMSSSADSPNGLCNESGQVGKNFMETLLWTSNALYHSDLASYRGLPVDSICWDYNAPDAIPGVIGGCRFSPSVAESDLLGPVSYATRVVKGWGHQHKQEMRRTFGRVVSLSGICESLPHPKSFVSLDSAVKDVFGLPVASIHSYVDEMATKRIAFMAKQCRDILKAMGATKIFEEFSSYDIFSSTHVFGTCRMGHDARHSVVNVDCRSHRWRNLYILDASVFPSSGGGESPGLTIQALALRAMDRFQSR</sequence>
<keyword evidence="4" id="KW-0274">FAD</keyword>
<feature type="domain" description="Glucose-methanol-choline oxidoreductase C-terminal" evidence="9">
    <location>
        <begin position="418"/>
        <end position="539"/>
    </location>
</feature>
<dbReference type="EMBL" id="JAVCAP010000014">
    <property type="protein sequence ID" value="MDP8567679.1"/>
    <property type="molecule type" value="Genomic_DNA"/>
</dbReference>
<dbReference type="Pfam" id="PF05199">
    <property type="entry name" value="GMC_oxred_C"/>
    <property type="match status" value="1"/>
</dbReference>
<gene>
    <name evidence="10" type="ORF">Q9291_07440</name>
</gene>
<dbReference type="SUPFAM" id="SSF51905">
    <property type="entry name" value="FAD/NAD(P)-binding domain"/>
    <property type="match status" value="1"/>
</dbReference>
<evidence type="ECO:0000256" key="2">
    <source>
        <dbReference type="ARBA" id="ARBA00022630"/>
    </source>
</evidence>
<dbReference type="RefSeq" id="WP_306389396.1">
    <property type="nucleotide sequence ID" value="NZ_JAVCAP010000014.1"/>
</dbReference>
<evidence type="ECO:0000259" key="8">
    <source>
        <dbReference type="Pfam" id="PF00732"/>
    </source>
</evidence>
<evidence type="ECO:0000256" key="3">
    <source>
        <dbReference type="ARBA" id="ARBA00022723"/>
    </source>
</evidence>
<evidence type="ECO:0000256" key="4">
    <source>
        <dbReference type="ARBA" id="ARBA00022827"/>
    </source>
</evidence>
<dbReference type="Pfam" id="PF00732">
    <property type="entry name" value="GMC_oxred_N"/>
    <property type="match status" value="1"/>
</dbReference>
<dbReference type="PANTHER" id="PTHR46056:SF12">
    <property type="entry name" value="LONG-CHAIN-ALCOHOL OXIDASE"/>
    <property type="match status" value="1"/>
</dbReference>
<keyword evidence="3" id="KW-0479">Metal-binding</keyword>
<protein>
    <submittedName>
        <fullName evidence="10">GMC family oxidoreductase</fullName>
    </submittedName>
</protein>
<dbReference type="InterPro" id="IPR000172">
    <property type="entry name" value="GMC_OxRdtase_N"/>
</dbReference>
<dbReference type="Proteomes" id="UP001225906">
    <property type="component" value="Unassembled WGS sequence"/>
</dbReference>
<evidence type="ECO:0000313" key="10">
    <source>
        <dbReference type="EMBL" id="MDP8567679.1"/>
    </source>
</evidence>
<keyword evidence="2" id="KW-0285">Flavoprotein</keyword>
<proteinExistence type="inferred from homology"/>
<comment type="caution">
    <text evidence="10">The sequence shown here is derived from an EMBL/GenBank/DDBJ whole genome shotgun (WGS) entry which is preliminary data.</text>
</comment>
<accession>A0ABT9JT38</accession>
<dbReference type="InterPro" id="IPR036188">
    <property type="entry name" value="FAD/NAD-bd_sf"/>
</dbReference>
<dbReference type="InterPro" id="IPR017900">
    <property type="entry name" value="4Fe4S_Fe_S_CS"/>
</dbReference>
<dbReference type="PROSITE" id="PS00198">
    <property type="entry name" value="4FE4S_FER_1"/>
    <property type="match status" value="1"/>
</dbReference>
<keyword evidence="11" id="KW-1185">Reference proteome</keyword>
<keyword evidence="6" id="KW-0408">Iron</keyword>
<evidence type="ECO:0000256" key="5">
    <source>
        <dbReference type="ARBA" id="ARBA00023002"/>
    </source>
</evidence>